<keyword evidence="2" id="KW-0472">Membrane</keyword>
<sequence>MGNFYHVLSALCILCIVLIEGEFIEMSQYHRMPKLWQMDDYDECLQSSGPNEPAGVYCTSAVVLKPDNRSELWRLIEEFSSDYKRHYNHQVLKWGVCIKKCQKAIENLSPQARKGLTVEKFPIDVRYKFEDGILENAAIDREVYADVVEICINKELNATYGLVAYTEILTCDKSSDETVIDALDISFLIILCLLVSCVILSSWYDSSINYKLSSEHYKQALDSKRKMVWVSFSIQRNWYRLTSRTRDETHQKLRCFQAFRFITMSFVIFGHAALLLAVTPTTHSEKLEKIMHNIFSMILTNGVQITQIFLAMSGTLLAIQVMSLAERRRGSVSFFYVPVAILKRYIRLTPVYAFVILLHATWLLKLQTGPLWRWVAETEQTFCRRNWWTNLLYINNYVHPDEPCVQQGWYLGAEFQAFIVALIVLIAIVNYPRAKIAILSGVLVAAYVVPAFFIYYQKLEGVFVVTLEAQRYFYWYDKYFLQAYIPTHINFGNYMMGILSGVIYTELQKRSINLAKSKTFRTVWYVTFCSLPLSMLPSYMFYVNDFETPSVWMSIYFVISKNLFGIGIGIILLGSIYGVNGVLRRILNYPFFEPLGRLTYGAYLFHPFVMRYMFVSTRGPVYYSDTLTVTEGSDEVKALSLVFGATVMSCSISLFLCLLLELPTFALQNQVFRSFKEPKPNRIDEESKTNQSKTSTSALEEKKRQLQVY</sequence>
<feature type="chain" id="PRO_5021286191" evidence="3">
    <location>
        <begin position="22"/>
        <end position="709"/>
    </location>
</feature>
<feature type="transmembrane region" description="Helical" evidence="2">
    <location>
        <begin position="409"/>
        <end position="429"/>
    </location>
</feature>
<evidence type="ECO:0000313" key="5">
    <source>
        <dbReference type="EnsemblMetazoa" id="AFUN020730-PA"/>
    </source>
</evidence>
<feature type="transmembrane region" description="Helical" evidence="2">
    <location>
        <begin position="345"/>
        <end position="364"/>
    </location>
</feature>
<dbReference type="VEuPathDB" id="VectorBase:AFUN2_005310"/>
<feature type="domain" description="Acyltransferase 3" evidence="4">
    <location>
        <begin position="257"/>
        <end position="654"/>
    </location>
</feature>
<feature type="transmembrane region" description="Helical" evidence="2">
    <location>
        <begin position="436"/>
        <end position="456"/>
    </location>
</feature>
<dbReference type="Pfam" id="PF01757">
    <property type="entry name" value="Acyl_transf_3"/>
    <property type="match status" value="1"/>
</dbReference>
<feature type="transmembrane region" description="Helical" evidence="2">
    <location>
        <begin position="483"/>
        <end position="503"/>
    </location>
</feature>
<dbReference type="AlphaFoldDB" id="A0A4Y0BLP4"/>
<protein>
    <submittedName>
        <fullName evidence="5">Acyl_transf_3 domain-containing protein</fullName>
    </submittedName>
</protein>
<feature type="transmembrane region" description="Helical" evidence="2">
    <location>
        <begin position="523"/>
        <end position="543"/>
    </location>
</feature>
<dbReference type="VEuPathDB" id="VectorBase:AFUN020730"/>
<dbReference type="PANTHER" id="PTHR11161">
    <property type="entry name" value="O-ACYLTRANSFERASE"/>
    <property type="match status" value="1"/>
</dbReference>
<feature type="transmembrane region" description="Helical" evidence="2">
    <location>
        <begin position="298"/>
        <end position="324"/>
    </location>
</feature>
<feature type="transmembrane region" description="Helical" evidence="2">
    <location>
        <begin position="563"/>
        <end position="583"/>
    </location>
</feature>
<keyword evidence="3" id="KW-0732">Signal</keyword>
<dbReference type="GO" id="GO:0016747">
    <property type="term" value="F:acyltransferase activity, transferring groups other than amino-acyl groups"/>
    <property type="evidence" value="ECO:0007669"/>
    <property type="project" value="InterPro"/>
</dbReference>
<feature type="transmembrane region" description="Helical" evidence="2">
    <location>
        <begin position="638"/>
        <end position="660"/>
    </location>
</feature>
<feature type="signal peptide" evidence="3">
    <location>
        <begin position="1"/>
        <end position="21"/>
    </location>
</feature>
<feature type="compositionally biased region" description="Basic and acidic residues" evidence="1">
    <location>
        <begin position="699"/>
        <end position="709"/>
    </location>
</feature>
<dbReference type="PANTHER" id="PTHR11161:SF22">
    <property type="entry name" value="ACYLTRANSFERASE 3 DOMAIN-CONTAINING PROTEIN-RELATED"/>
    <property type="match status" value="1"/>
</dbReference>
<evidence type="ECO:0000259" key="4">
    <source>
        <dbReference type="Pfam" id="PF01757"/>
    </source>
</evidence>
<feature type="region of interest" description="Disordered" evidence="1">
    <location>
        <begin position="681"/>
        <end position="709"/>
    </location>
</feature>
<dbReference type="InterPro" id="IPR002656">
    <property type="entry name" value="Acyl_transf_3_dom"/>
</dbReference>
<organism evidence="5">
    <name type="scientific">Anopheles funestus</name>
    <name type="common">African malaria mosquito</name>
    <dbReference type="NCBI Taxonomy" id="62324"/>
    <lineage>
        <taxon>Eukaryota</taxon>
        <taxon>Metazoa</taxon>
        <taxon>Ecdysozoa</taxon>
        <taxon>Arthropoda</taxon>
        <taxon>Hexapoda</taxon>
        <taxon>Insecta</taxon>
        <taxon>Pterygota</taxon>
        <taxon>Neoptera</taxon>
        <taxon>Endopterygota</taxon>
        <taxon>Diptera</taxon>
        <taxon>Nematocera</taxon>
        <taxon>Culicoidea</taxon>
        <taxon>Culicidae</taxon>
        <taxon>Anophelinae</taxon>
        <taxon>Anopheles</taxon>
    </lineage>
</organism>
<dbReference type="EnsemblMetazoa" id="AFUN020730-RA">
    <property type="protein sequence ID" value="AFUN020730-PA"/>
    <property type="gene ID" value="AFUN020730"/>
</dbReference>
<feature type="transmembrane region" description="Helical" evidence="2">
    <location>
        <begin position="185"/>
        <end position="204"/>
    </location>
</feature>
<accession>A0A4Y0BLP4</accession>
<evidence type="ECO:0000256" key="1">
    <source>
        <dbReference type="SAM" id="MobiDB-lite"/>
    </source>
</evidence>
<feature type="transmembrane region" description="Helical" evidence="2">
    <location>
        <begin position="595"/>
        <end position="614"/>
    </location>
</feature>
<feature type="transmembrane region" description="Helical" evidence="2">
    <location>
        <begin position="258"/>
        <end position="278"/>
    </location>
</feature>
<name>A0A4Y0BLP4_ANOFN</name>
<keyword evidence="2" id="KW-0812">Transmembrane</keyword>
<evidence type="ECO:0000256" key="3">
    <source>
        <dbReference type="SAM" id="SignalP"/>
    </source>
</evidence>
<dbReference type="VEuPathDB" id="VectorBase:AFUN2_008493"/>
<keyword evidence="2" id="KW-1133">Transmembrane helix</keyword>
<proteinExistence type="predicted"/>
<dbReference type="InterPro" id="IPR052728">
    <property type="entry name" value="O2_lipid_transport_reg"/>
</dbReference>
<reference evidence="5" key="1">
    <citation type="submission" date="2020-05" db="UniProtKB">
        <authorList>
            <consortium name="EnsemblMetazoa"/>
        </authorList>
    </citation>
    <scope>IDENTIFICATION</scope>
    <source>
        <strain evidence="5">FUMOZ</strain>
    </source>
</reference>
<feature type="compositionally biased region" description="Polar residues" evidence="1">
    <location>
        <begin position="689"/>
        <end position="698"/>
    </location>
</feature>
<evidence type="ECO:0000256" key="2">
    <source>
        <dbReference type="SAM" id="Phobius"/>
    </source>
</evidence>